<feature type="region of interest" description="Disordered" evidence="8">
    <location>
        <begin position="522"/>
        <end position="543"/>
    </location>
</feature>
<dbReference type="SMART" id="SM01349">
    <property type="entry name" value="TOG"/>
    <property type="match status" value="2"/>
</dbReference>
<keyword evidence="6" id="KW-0498">Mitosis</keyword>
<dbReference type="PANTHER" id="PTHR21567">
    <property type="entry name" value="CLASP"/>
    <property type="match status" value="1"/>
</dbReference>
<dbReference type="Gene3D" id="1.25.10.10">
    <property type="entry name" value="Leucine-rich Repeat Variant"/>
    <property type="match status" value="3"/>
</dbReference>
<comment type="function">
    <text evidence="7">Microtubule binding protein that promotes the stabilization of dynamic microtubules. Required for mitotic spindle formation.</text>
</comment>
<evidence type="ECO:0000259" key="9">
    <source>
        <dbReference type="SMART" id="SM01349"/>
    </source>
</evidence>
<dbReference type="GO" id="GO:0005881">
    <property type="term" value="C:cytoplasmic microtubule"/>
    <property type="evidence" value="ECO:0007669"/>
    <property type="project" value="TreeGrafter"/>
</dbReference>
<name>A0A3N4LKU8_9PEZI</name>
<keyword evidence="4" id="KW-0132">Cell division</keyword>
<protein>
    <submittedName>
        <fullName evidence="10">ARM repeat-containing protein</fullName>
    </submittedName>
</protein>
<feature type="compositionally biased region" description="Low complexity" evidence="8">
    <location>
        <begin position="533"/>
        <end position="543"/>
    </location>
</feature>
<feature type="compositionally biased region" description="Basic and acidic residues" evidence="8">
    <location>
        <begin position="1005"/>
        <end position="1025"/>
    </location>
</feature>
<dbReference type="SUPFAM" id="SSF48371">
    <property type="entry name" value="ARM repeat"/>
    <property type="match status" value="1"/>
</dbReference>
<evidence type="ECO:0000313" key="10">
    <source>
        <dbReference type="EMBL" id="RPB22002.1"/>
    </source>
</evidence>
<evidence type="ECO:0000313" key="11">
    <source>
        <dbReference type="Proteomes" id="UP000267821"/>
    </source>
</evidence>
<feature type="region of interest" description="Disordered" evidence="8">
    <location>
        <begin position="243"/>
        <end position="267"/>
    </location>
</feature>
<sequence>MSMVTLEQAQDLLNLMHSNKDPDVKTTEIQKIKGLIKQNLVQNEGIAPLCEALRIGLASTNVLLFQHTFSCIGHLIKRLGLQDPKYVRAQFASLLPVFVDKLGDSKVRINAQALSCVLDMYKYLPAETEKAVKEHGMQSKSPRTREHSVNWLMRVYSQVPGFSFRSYTPLLMKMLEDADAAVRDNAKEAVVELFKNAPDHAKADLKKELARNGVRKAIATYIVSQLGIPGGAAEAEAIASGAAGEGEGPSGNTGPNKAKSVAGGNPASRFLETLPGTELEVLDPEYVNTNRELEEIFAGMVACFDGRESEQNWLAREKSCTRIRRLARGNAYKDYQQTFLAGLKTHLDGILKAVNSLRTTLSTNGCQLVKDLAIICGPGMDPMAELLLMNLIKLCANTKKITAQMGQVTTAILLANISYQPKILNHVWGAVQDKNVQPRSFATGWLRLLIEAHADHKGYLEHTGGLDVIEKCIKRGLADANPGVREGMRGTFWKFAAVWPDRADVIMDGLDNTMKKLLEKENPNASVKGSNSRAPTLTRTTTAPVTRPSIKEAILAQKRQQAQMAKLQRADTLPVQLEAPPAPASSHPAGLSSAPVRPTRPKIRAAPEGAAVRSTPANIGSGERAAANRAVSPVSTHSSTKETSVHFSRRSPQPPGSPPQSLRMAKTPLKQQGSQLSTKKMTLVDQLNHSDWRVRAEGVVTVACLIAKRTPPNYDGSKVPTLPPASELAPILQKLVNDPQSEVVEHILAPEVLKGLYKLVPMDMVVPKVLLLAEGDDEGHAQSAMQSTMPVLKSLLTLSEATDLLFRILTSMGAFGTVPRKLIPTTPYTNTQKKKVIHGSLIWLKELVDLVVDGNENEFIQDVANYKTYVSRLLAMLSQTKAPNYQPLAMLLKSLRKIDQPNFDKILGTFERAIILELKRTWGQPLEEEEFRPMEEKVAHVQEVLGEVPVISPSSLQRSRHFSLVPMSPRSRKREFSPTEIKRDVSRSASGAMPAPLQTPPRVRPKSESEDKENKEAQRTPEKPLEQLQTRNGAATKLTFAESSVVHDSSGGEQQRNTEWYRAKVKKQIGNSNLPKAPEHTARLLQTLIEKVRARDMDTQSFRKLINIAREHPVRVLRENNGEEATADIWEGGRMFDELMEILLEFLRDDDLDPEKSADLRVQGLLVLKQLTRCGPYLSAHEAAILTTLIDLRGKYPTQSHVTTGIEDISDEFLASVDTTISIDAVLNTIQPADKPASYTPPIQGWCMGLALLGRLVKASKLEKLEPEMGRLGKVAVKGMGAQDSEVRRNCVDLCVALNKKVGEEARLFEEVLVGLESGIQNLLTYYFVKHRKD</sequence>
<gene>
    <name evidence="10" type="ORF">L211DRAFT_850984</name>
</gene>
<evidence type="ECO:0000256" key="2">
    <source>
        <dbReference type="ARBA" id="ARBA00009549"/>
    </source>
</evidence>
<dbReference type="GO" id="GO:0051301">
    <property type="term" value="P:cell division"/>
    <property type="evidence" value="ECO:0007669"/>
    <property type="project" value="UniProtKB-KW"/>
</dbReference>
<feature type="compositionally biased region" description="Low complexity" evidence="8">
    <location>
        <begin position="584"/>
        <end position="595"/>
    </location>
</feature>
<feature type="region of interest" description="Disordered" evidence="8">
    <location>
        <begin position="959"/>
        <end position="1030"/>
    </location>
</feature>
<dbReference type="OrthoDB" id="46159at2759"/>
<dbReference type="InterPro" id="IPR034085">
    <property type="entry name" value="TOG"/>
</dbReference>
<dbReference type="Pfam" id="PF12348">
    <property type="entry name" value="CLASP_N"/>
    <property type="match status" value="2"/>
</dbReference>
<dbReference type="GO" id="GO:0090307">
    <property type="term" value="P:mitotic spindle assembly"/>
    <property type="evidence" value="ECO:0007669"/>
    <property type="project" value="TreeGrafter"/>
</dbReference>
<feature type="compositionally biased region" description="Polar residues" evidence="8">
    <location>
        <begin position="523"/>
        <end position="532"/>
    </location>
</feature>
<dbReference type="GO" id="GO:0005876">
    <property type="term" value="C:spindle microtubule"/>
    <property type="evidence" value="ECO:0007669"/>
    <property type="project" value="TreeGrafter"/>
</dbReference>
<feature type="domain" description="TOG" evidence="9">
    <location>
        <begin position="292"/>
        <end position="531"/>
    </location>
</feature>
<evidence type="ECO:0000256" key="4">
    <source>
        <dbReference type="ARBA" id="ARBA00022618"/>
    </source>
</evidence>
<dbReference type="STRING" id="1051890.A0A3N4LKU8"/>
<comment type="subcellular location">
    <subcellularLocation>
        <location evidence="1">Cytoplasm</location>
        <location evidence="1">Cytoskeleton</location>
        <location evidence="1">Spindle</location>
    </subcellularLocation>
</comment>
<dbReference type="GO" id="GO:1990023">
    <property type="term" value="C:mitotic spindle midzone"/>
    <property type="evidence" value="ECO:0007669"/>
    <property type="project" value="TreeGrafter"/>
</dbReference>
<reference evidence="10 11" key="1">
    <citation type="journal article" date="2018" name="Nat. Ecol. Evol.">
        <title>Pezizomycetes genomes reveal the molecular basis of ectomycorrhizal truffle lifestyle.</title>
        <authorList>
            <person name="Murat C."/>
            <person name="Payen T."/>
            <person name="Noel B."/>
            <person name="Kuo A."/>
            <person name="Morin E."/>
            <person name="Chen J."/>
            <person name="Kohler A."/>
            <person name="Krizsan K."/>
            <person name="Balestrini R."/>
            <person name="Da Silva C."/>
            <person name="Montanini B."/>
            <person name="Hainaut M."/>
            <person name="Levati E."/>
            <person name="Barry K.W."/>
            <person name="Belfiori B."/>
            <person name="Cichocki N."/>
            <person name="Clum A."/>
            <person name="Dockter R.B."/>
            <person name="Fauchery L."/>
            <person name="Guy J."/>
            <person name="Iotti M."/>
            <person name="Le Tacon F."/>
            <person name="Lindquist E.A."/>
            <person name="Lipzen A."/>
            <person name="Malagnac F."/>
            <person name="Mello A."/>
            <person name="Molinier V."/>
            <person name="Miyauchi S."/>
            <person name="Poulain J."/>
            <person name="Riccioni C."/>
            <person name="Rubini A."/>
            <person name="Sitrit Y."/>
            <person name="Splivallo R."/>
            <person name="Traeger S."/>
            <person name="Wang M."/>
            <person name="Zifcakova L."/>
            <person name="Wipf D."/>
            <person name="Zambonelli A."/>
            <person name="Paolocci F."/>
            <person name="Nowrousian M."/>
            <person name="Ottonello S."/>
            <person name="Baldrian P."/>
            <person name="Spatafora J.W."/>
            <person name="Henrissat B."/>
            <person name="Nagy L.G."/>
            <person name="Aury J.M."/>
            <person name="Wincker P."/>
            <person name="Grigoriev I.V."/>
            <person name="Bonfante P."/>
            <person name="Martin F.M."/>
        </authorList>
    </citation>
    <scope>NUCLEOTIDE SEQUENCE [LARGE SCALE GENOMIC DNA]</scope>
    <source>
        <strain evidence="10 11">ATCC MYA-4762</strain>
    </source>
</reference>
<dbReference type="InParanoid" id="A0A3N4LKU8"/>
<feature type="compositionally biased region" description="Polar residues" evidence="8">
    <location>
        <begin position="669"/>
        <end position="680"/>
    </location>
</feature>
<keyword evidence="11" id="KW-1185">Reference proteome</keyword>
<evidence type="ECO:0000256" key="5">
    <source>
        <dbReference type="ARBA" id="ARBA00022701"/>
    </source>
</evidence>
<dbReference type="GO" id="GO:0005815">
    <property type="term" value="C:microtubule organizing center"/>
    <property type="evidence" value="ECO:0007669"/>
    <property type="project" value="TreeGrafter"/>
</dbReference>
<dbReference type="EMBL" id="ML121555">
    <property type="protein sequence ID" value="RPB22002.1"/>
    <property type="molecule type" value="Genomic_DNA"/>
</dbReference>
<dbReference type="InterPro" id="IPR016024">
    <property type="entry name" value="ARM-type_fold"/>
</dbReference>
<dbReference type="InterPro" id="IPR024395">
    <property type="entry name" value="CLASP_N_dom"/>
</dbReference>
<evidence type="ECO:0000256" key="6">
    <source>
        <dbReference type="ARBA" id="ARBA00022776"/>
    </source>
</evidence>
<evidence type="ECO:0000256" key="7">
    <source>
        <dbReference type="ARBA" id="ARBA00024889"/>
    </source>
</evidence>
<keyword evidence="5" id="KW-0493">Microtubule</keyword>
<feature type="compositionally biased region" description="Basic and acidic residues" evidence="8">
    <location>
        <begin position="974"/>
        <end position="986"/>
    </location>
</feature>
<organism evidence="10 11">
    <name type="scientific">Terfezia boudieri ATCC MYA-4762</name>
    <dbReference type="NCBI Taxonomy" id="1051890"/>
    <lineage>
        <taxon>Eukaryota</taxon>
        <taxon>Fungi</taxon>
        <taxon>Dikarya</taxon>
        <taxon>Ascomycota</taxon>
        <taxon>Pezizomycotina</taxon>
        <taxon>Pezizomycetes</taxon>
        <taxon>Pezizales</taxon>
        <taxon>Pezizaceae</taxon>
        <taxon>Terfezia</taxon>
    </lineage>
</organism>
<evidence type="ECO:0000256" key="8">
    <source>
        <dbReference type="SAM" id="MobiDB-lite"/>
    </source>
</evidence>
<comment type="subunit">
    <text evidence="3">Interacts with microtubules.</text>
</comment>
<comment type="similarity">
    <text evidence="2">Belongs to the CLASP family.</text>
</comment>
<proteinExistence type="inferred from homology"/>
<dbReference type="GO" id="GO:0008017">
    <property type="term" value="F:microtubule binding"/>
    <property type="evidence" value="ECO:0007669"/>
    <property type="project" value="TreeGrafter"/>
</dbReference>
<dbReference type="Proteomes" id="UP000267821">
    <property type="component" value="Unassembled WGS sequence"/>
</dbReference>
<evidence type="ECO:0000256" key="3">
    <source>
        <dbReference type="ARBA" id="ARBA00011375"/>
    </source>
</evidence>
<dbReference type="InterPro" id="IPR011989">
    <property type="entry name" value="ARM-like"/>
</dbReference>
<keyword evidence="6" id="KW-0131">Cell cycle</keyword>
<dbReference type="GO" id="GO:0060172">
    <property type="term" value="P:astral microtubule depolymerization"/>
    <property type="evidence" value="ECO:0007669"/>
    <property type="project" value="TreeGrafter"/>
</dbReference>
<evidence type="ECO:0000256" key="1">
    <source>
        <dbReference type="ARBA" id="ARBA00004186"/>
    </source>
</evidence>
<feature type="region of interest" description="Disordered" evidence="8">
    <location>
        <begin position="578"/>
        <end position="680"/>
    </location>
</feature>
<feature type="domain" description="TOG" evidence="9">
    <location>
        <begin position="2"/>
        <end position="232"/>
    </location>
</feature>
<dbReference type="PANTHER" id="PTHR21567:SF9">
    <property type="entry name" value="CLIP-ASSOCIATING PROTEIN"/>
    <property type="match status" value="1"/>
</dbReference>
<accession>A0A3N4LKU8</accession>